<reference evidence="3 4" key="1">
    <citation type="submission" date="2024-09" db="EMBL/GenBank/DDBJ databases">
        <authorList>
            <person name="Sun Q."/>
            <person name="Mori K."/>
        </authorList>
    </citation>
    <scope>NUCLEOTIDE SEQUENCE [LARGE SCALE GENOMIC DNA]</scope>
    <source>
        <strain evidence="3 4">CCM 3426</strain>
    </source>
</reference>
<dbReference type="Gene3D" id="3.30.420.40">
    <property type="match status" value="2"/>
</dbReference>
<dbReference type="InterPro" id="IPR043129">
    <property type="entry name" value="ATPase_NBD"/>
</dbReference>
<dbReference type="Proteomes" id="UP001589647">
    <property type="component" value="Unassembled WGS sequence"/>
</dbReference>
<dbReference type="RefSeq" id="WP_229824885.1">
    <property type="nucleotide sequence ID" value="NZ_BMRC01000030.1"/>
</dbReference>
<comment type="similarity">
    <text evidence="1">Belongs to the ROK (NagC/XylR) family.</text>
</comment>
<protein>
    <submittedName>
        <fullName evidence="3">ROK family transcriptional regulator</fullName>
    </submittedName>
</protein>
<evidence type="ECO:0000256" key="1">
    <source>
        <dbReference type="ARBA" id="ARBA00006479"/>
    </source>
</evidence>
<evidence type="ECO:0000313" key="4">
    <source>
        <dbReference type="Proteomes" id="UP001589647"/>
    </source>
</evidence>
<dbReference type="InterPro" id="IPR000600">
    <property type="entry name" value="ROK"/>
</dbReference>
<evidence type="ECO:0000313" key="3">
    <source>
        <dbReference type="EMBL" id="MFB9202726.1"/>
    </source>
</evidence>
<dbReference type="SUPFAM" id="SSF46785">
    <property type="entry name" value="Winged helix' DNA-binding domain"/>
    <property type="match status" value="1"/>
</dbReference>
<gene>
    <name evidence="3" type="ORF">ACFFV7_16130</name>
</gene>
<dbReference type="Pfam" id="PF00480">
    <property type="entry name" value="ROK"/>
    <property type="match status" value="1"/>
</dbReference>
<sequence>MAAARRESTTVGKAAKREGGPPARSSGLRRGSNLEHVADFNDSVVLDAIRRARTGSSRAELVVETGLAAQTVSDVCQRLLDQGLIAETGTSTTGFGRPRRTLELVPASRYALGVHIDPATITYVLLDLGGNLVAHFSRQTSSPQDADAIMTGMASALDVLLAGSGIERERVLGLGIAAPGPLDIAGGAMVDPPHLPGWHRVELVDRLHRATGLPIVLDKDVTAAAVAERWAGSATGNSDFAFLYLGTGVGVGLVSGDIVVRGRSSNAGDIGHLIVDADGPPCECGQRGCLGTACSPLFLIQEAVAAGVLPATPEDGQLVQAVRRLGALCRAADDGDARAVEILHRSARRLARAILTIGNLLDTELVVCGGPAWAPAAHHYLPLLRSAVAERFVMRSIHDLGVVGTGLGADVAAIGAACLILDERFSARP</sequence>
<dbReference type="InterPro" id="IPR049874">
    <property type="entry name" value="ROK_cs"/>
</dbReference>
<feature type="region of interest" description="Disordered" evidence="2">
    <location>
        <begin position="1"/>
        <end position="31"/>
    </location>
</feature>
<dbReference type="InterPro" id="IPR036388">
    <property type="entry name" value="WH-like_DNA-bd_sf"/>
</dbReference>
<organism evidence="3 4">
    <name type="scientific">Nonomuraea spiralis</name>
    <dbReference type="NCBI Taxonomy" id="46182"/>
    <lineage>
        <taxon>Bacteria</taxon>
        <taxon>Bacillati</taxon>
        <taxon>Actinomycetota</taxon>
        <taxon>Actinomycetes</taxon>
        <taxon>Streptosporangiales</taxon>
        <taxon>Streptosporangiaceae</taxon>
        <taxon>Nonomuraea</taxon>
    </lineage>
</organism>
<accession>A0ABV5IE52</accession>
<dbReference type="PANTHER" id="PTHR18964">
    <property type="entry name" value="ROK (REPRESSOR, ORF, KINASE) FAMILY"/>
    <property type="match status" value="1"/>
</dbReference>
<dbReference type="InterPro" id="IPR036390">
    <property type="entry name" value="WH_DNA-bd_sf"/>
</dbReference>
<name>A0ABV5IE52_9ACTN</name>
<comment type="caution">
    <text evidence="3">The sequence shown here is derived from an EMBL/GenBank/DDBJ whole genome shotgun (WGS) entry which is preliminary data.</text>
</comment>
<keyword evidence="4" id="KW-1185">Reference proteome</keyword>
<dbReference type="Gene3D" id="1.10.10.10">
    <property type="entry name" value="Winged helix-like DNA-binding domain superfamily/Winged helix DNA-binding domain"/>
    <property type="match status" value="1"/>
</dbReference>
<dbReference type="PROSITE" id="PS01125">
    <property type="entry name" value="ROK"/>
    <property type="match status" value="1"/>
</dbReference>
<dbReference type="SUPFAM" id="SSF53067">
    <property type="entry name" value="Actin-like ATPase domain"/>
    <property type="match status" value="1"/>
</dbReference>
<dbReference type="EMBL" id="JBHMEI010000012">
    <property type="protein sequence ID" value="MFB9202726.1"/>
    <property type="molecule type" value="Genomic_DNA"/>
</dbReference>
<evidence type="ECO:0000256" key="2">
    <source>
        <dbReference type="SAM" id="MobiDB-lite"/>
    </source>
</evidence>
<proteinExistence type="inferred from homology"/>
<dbReference type="PANTHER" id="PTHR18964:SF149">
    <property type="entry name" value="BIFUNCTIONAL UDP-N-ACETYLGLUCOSAMINE 2-EPIMERASE_N-ACETYLMANNOSAMINE KINASE"/>
    <property type="match status" value="1"/>
</dbReference>